<dbReference type="EMBL" id="LRGB01001868">
    <property type="protein sequence ID" value="KZS10207.1"/>
    <property type="molecule type" value="Genomic_DNA"/>
</dbReference>
<evidence type="ECO:0000259" key="4">
    <source>
        <dbReference type="Pfam" id="PF20209"/>
    </source>
</evidence>
<dbReference type="OrthoDB" id="6377339at2759"/>
<keyword evidence="1" id="KW-0378">Hydrolase</keyword>
<feature type="region of interest" description="Disordered" evidence="2">
    <location>
        <begin position="2697"/>
        <end position="2735"/>
    </location>
</feature>
<keyword evidence="1" id="KW-0067">ATP-binding</keyword>
<feature type="region of interest" description="Disordered" evidence="2">
    <location>
        <begin position="70"/>
        <end position="92"/>
    </location>
</feature>
<keyword evidence="6" id="KW-1185">Reference proteome</keyword>
<dbReference type="GO" id="GO:0005524">
    <property type="term" value="F:ATP binding"/>
    <property type="evidence" value="ECO:0007669"/>
    <property type="project" value="UniProtKB-KW"/>
</dbReference>
<name>A0A164T5A2_9CRUS</name>
<dbReference type="Pfam" id="PF05970">
    <property type="entry name" value="PIF1"/>
    <property type="match status" value="1"/>
</dbReference>
<dbReference type="STRING" id="35525.A0A164T5A2"/>
<dbReference type="GO" id="GO:0006310">
    <property type="term" value="P:DNA recombination"/>
    <property type="evidence" value="ECO:0007669"/>
    <property type="project" value="UniProtKB-KW"/>
</dbReference>
<dbReference type="GO" id="GO:0043139">
    <property type="term" value="F:5'-3' DNA helicase activity"/>
    <property type="evidence" value="ECO:0007669"/>
    <property type="project" value="UniProtKB-EC"/>
</dbReference>
<feature type="compositionally biased region" description="Acidic residues" evidence="2">
    <location>
        <begin position="1759"/>
        <end position="1773"/>
    </location>
</feature>
<evidence type="ECO:0000256" key="2">
    <source>
        <dbReference type="SAM" id="MobiDB-lite"/>
    </source>
</evidence>
<feature type="compositionally biased region" description="Polar residues" evidence="2">
    <location>
        <begin position="1716"/>
        <end position="1730"/>
    </location>
</feature>
<protein>
    <recommendedName>
        <fullName evidence="1">ATP-dependent DNA helicase</fullName>
        <ecNumber evidence="1">5.6.2.3</ecNumber>
    </recommendedName>
</protein>
<feature type="region of interest" description="Disordered" evidence="2">
    <location>
        <begin position="1844"/>
        <end position="1867"/>
    </location>
</feature>
<feature type="region of interest" description="Disordered" evidence="2">
    <location>
        <begin position="2104"/>
        <end position="2133"/>
    </location>
</feature>
<dbReference type="InterPro" id="IPR051055">
    <property type="entry name" value="PIF1_helicase"/>
</dbReference>
<dbReference type="Gene3D" id="3.40.50.300">
    <property type="entry name" value="P-loop containing nucleotide triphosphate hydrolases"/>
    <property type="match status" value="1"/>
</dbReference>
<dbReference type="GO" id="GO:0016887">
    <property type="term" value="F:ATP hydrolysis activity"/>
    <property type="evidence" value="ECO:0007669"/>
    <property type="project" value="RHEA"/>
</dbReference>
<feature type="region of interest" description="Disordered" evidence="2">
    <location>
        <begin position="455"/>
        <end position="492"/>
    </location>
</feature>
<feature type="region of interest" description="Disordered" evidence="2">
    <location>
        <begin position="608"/>
        <end position="672"/>
    </location>
</feature>
<evidence type="ECO:0000256" key="1">
    <source>
        <dbReference type="RuleBase" id="RU363044"/>
    </source>
</evidence>
<evidence type="ECO:0000313" key="5">
    <source>
        <dbReference type="EMBL" id="KZS10207.1"/>
    </source>
</evidence>
<feature type="region of interest" description="Disordered" evidence="2">
    <location>
        <begin position="1754"/>
        <end position="1794"/>
    </location>
</feature>
<proteinExistence type="inferred from homology"/>
<evidence type="ECO:0000313" key="6">
    <source>
        <dbReference type="Proteomes" id="UP000076858"/>
    </source>
</evidence>
<evidence type="ECO:0000259" key="3">
    <source>
        <dbReference type="Pfam" id="PF05970"/>
    </source>
</evidence>
<organism evidence="5 6">
    <name type="scientific">Daphnia magna</name>
    <dbReference type="NCBI Taxonomy" id="35525"/>
    <lineage>
        <taxon>Eukaryota</taxon>
        <taxon>Metazoa</taxon>
        <taxon>Ecdysozoa</taxon>
        <taxon>Arthropoda</taxon>
        <taxon>Crustacea</taxon>
        <taxon>Branchiopoda</taxon>
        <taxon>Diplostraca</taxon>
        <taxon>Cladocera</taxon>
        <taxon>Anomopoda</taxon>
        <taxon>Daphniidae</taxon>
        <taxon>Daphnia</taxon>
    </lineage>
</organism>
<keyword evidence="1" id="KW-0233">DNA recombination</keyword>
<feature type="compositionally biased region" description="Polar residues" evidence="2">
    <location>
        <begin position="817"/>
        <end position="838"/>
    </location>
</feature>
<gene>
    <name evidence="5" type="ORF">APZ42_025361</name>
</gene>
<feature type="domain" description="DNA helicase Pif1-like DEAD-box helicase" evidence="3">
    <location>
        <begin position="2207"/>
        <end position="2369"/>
    </location>
</feature>
<feature type="region of interest" description="Disordered" evidence="2">
    <location>
        <begin position="1714"/>
        <end position="1737"/>
    </location>
</feature>
<feature type="region of interest" description="Disordered" evidence="2">
    <location>
        <begin position="166"/>
        <end position="205"/>
    </location>
</feature>
<dbReference type="EC" id="5.6.2.3" evidence="1"/>
<dbReference type="SUPFAM" id="SSF52540">
    <property type="entry name" value="P-loop containing nucleoside triphosphate hydrolases"/>
    <property type="match status" value="2"/>
</dbReference>
<reference evidence="5 6" key="1">
    <citation type="submission" date="2016-03" db="EMBL/GenBank/DDBJ databases">
        <title>EvidentialGene: Evidence-directed Construction of Genes on Genomes.</title>
        <authorList>
            <person name="Gilbert D.G."/>
            <person name="Choi J.-H."/>
            <person name="Mockaitis K."/>
            <person name="Colbourne J."/>
            <person name="Pfrender M."/>
        </authorList>
    </citation>
    <scope>NUCLEOTIDE SEQUENCE [LARGE SCALE GENOMIC DNA]</scope>
    <source>
        <strain evidence="5 6">Xinb3</strain>
        <tissue evidence="5">Complete organism</tissue>
    </source>
</reference>
<dbReference type="InterPro" id="IPR010285">
    <property type="entry name" value="DNA_helicase_pif1-like_DEAD"/>
</dbReference>
<keyword evidence="1" id="KW-0227">DNA damage</keyword>
<sequence>MAKARMIGAITFSGRTRMVWVRTFRSYACSIQLATVYILFVRQKWAGQHSVLVQKSKGYTEKAKIVTRKPASENGSGLTGQKRRAKPNMGQNNRYISNRLTMSETYLLSYKVRAGLDLAIAQFTRISHRRNCSATNQRKGDLRRRSRNQSVCNIAIATLVQAARDNAGQQTPSRLLNLPPSSIETPPAQSHQEEALPGPSSELPNQIISSGALKSTTWREGQEDDLFQPGRSQLRHAVHTDFVVPMSHEASTNTSLGYILYHQQEISSNPTFPRLPEQIGHSDVQPLSMFLFSMGNPSFTENHPSPSSGAVQNPFFSTDANTQAAAWLNFPMQRLQTTQSGVAHVQSTFSPTFNTAPAFQGRSQSQQLATPRLSTNQPIPVNNQPFLFNLPVHSPLSSADVNARSGFSMFQLQTNQGAIAHIRPTTFTPFNTARALQAGRPQMQVHPTKQLLNRRGRSAGPLHGMPLLSSERPCSRPNRPPASDKPARHPSIPINTNAQAEEWVRSPMFQPQIPHCTDAAHVRPPPPVSSSTAQTLQGLLQPLTHPTRQPSNLRTRSSALQHGIPLPYSGRSCFRPNQPSASCESGGHPLSPPDANVQAEAWLRSSMFQPQTTQRPDARRVRPAPPVTTRNAPSFQMTGYPAGPSHGMSMPSPGRPYSRLTQPPASKEPARHRLTPEDANAQANAWLRSPVFQTQTTQRPTAHVGPTLTALSKTELEASHSLIRSLLYRTLCLQISLEHLHPMVLIFLIVSYHSLDELSYPQCILHPRTLQGKNVPVPRDPAAFSQVPNITASLTLIHGRFHVAPHIHIFAFLSSTSGPPTRRQPAQSYDESITSPAQDSMFGPPSVHSRLKRPEDHSPHLHRPLTSRGASLADIHETPIQQLKQFERDPVTALISLAINSGHNRFRTASRLYSNRNTLDLEDPDTLQILQTIAEEMEAGFTDDGQNPRARIIGTEESALYHDVNLLQLPKLQLSPDEVGRLTSVPVDFRPTISHFRSTTGAYFHLHPEFVTAARDETGSVTSETAKLCAGCWYHLGNRQPTIPPLSIAAGIDFGVPSRIGRPPLHMAEQYVIARARLYASVIKLTGATSAQRHSARQGYVIAFPQPESAELVAEQARATGDIGEGIYPRSDGLPAFISIAFIGAKRSGMLWCPTDVVFSWLRVLKHLNHLYANITIDDTPEMEASLEHADDLIQHARIVSDDVGIAVDRLATAEREQPIAPMHGQEPEEDMELPQSTQLPSVFLGKSAHPTRDRGGPAVQVLQSLRDTLSSGPVPDERSDSNGGGVGEVGSVVDPETQSDVAEAEASAESHETARIDIPDVRGHRPMCEFEGNDRLLYSAFPFLFLLGSGLRKPGSVPQCDCRHMLLQFTCNFATWYRFLFCLFDQLQRHAATRAPEWLARYTPELPYRKPGLFGVPLASFGVVEEQARGTPHCHAIVWGGLPPSLLQSAAGAPRLLNVIAGLLDRMVTAELEPETIAQHLLSQFTGNQLVLVATYIAHCPVNEPREFTEDVQRAASFANLHSHTATCHKETQEKICCQLGRPGPDAMKTHVVQLLPYRDPQTGKVLFEILYEPKPPRIDSLPCRNFARTPVAQRDTNLHFWELQWCIRPVDDESLKQINTSHTWHLILLASPPPQMLNPDLLEQVSALTDEQRDRFLKALATRNGMVVEFNLVMTALLSCNSKVSILGIDAQAKAIMCYFLKNITKPHCELSHTLPSSKTHGGPSRTSLQRKRIRGSERRTAMHFLTRVVNQQTSAVEDEDPEELLEDDQGSEPPYVVETSRNAEPAEDDDAHVTATIYSSGKEKKTVRQAEHYAYRGEALLHYSPYEYAATILIVGKPFEKNKQRPPPGSGGHVLASSAVHDDSDLDEEDALAATGLGSMQGKAPNATFPFHPAHPLYDSPHQQIRSKFRVPVLIRGLPKLPPPKPTLTTHEWKRAARAFAQYMLLVFRPWLDEAGTVPGPLTWTALCDFMRDLQFGRLQKNGRRSCPTPLDNARRRWIENLAQGLRFSAEQRIANQLHRNRKATKWANPDDHSGNMMPTRNPTKQPEEDTRIEDEAQHLIDMARVEAALDDPESLANFKQRQYNKDTESLLRQVLAGLARRQGPQRASPLEATSMINAERPETAPTTGSVVKALQADVTDSGSSREDDDIVLLGPERQQQPVGDPIQQDAPLNSQQVAVMSLCTLFFQEKVQHGRGAGSRLQPLRLLVHGGPGTGKFFFTKRIQERAEDMGLQVSCMALTGIAASIMPQGTTCHHRLAIRCGTTRRRPPPLQREKLLQLQCKLQKEFLAMVIIDEVSFVTPEMLDIIAGRLDEIMGLDSIDQAPGDASAPTAEPLAIVLMEDFFQLPPVPPDTLFTTLINQFVREKDINKATSHFRGDSQTRQRGAHFFSTFRKIELTQQMRAAEDARHIAMLEQMRTPALGIPRIQLSDIAHLKTLSHADFLADPEWTTTPIVVTSNSERQHINRLQSAKGAAWKGGAPEYLTSNINPARGLSNGTAVLFESIELDTREDADRVCNDIATAAEETDVALTYPPLHINVAVPGANFADFFEKTLEPGRVVITVPMVSKWEPVDIKLPGRRQADTFHYRPHGVEQRFDVTVHKIQGQTCNKVILQLKKRSFIPHLTFSMLYVVLSRVRTSGNIRLMPPHPTGPGLGYLQTLKPTEDLLTWLKGFGFNDGTGRAWNIARAKEAYTRKQLSPATRDPKPKIADATTTESPPAKPASMPRRTPNK</sequence>
<keyword evidence="1" id="KW-0234">DNA repair</keyword>
<dbReference type="GO" id="GO:0000723">
    <property type="term" value="P:telomere maintenance"/>
    <property type="evidence" value="ECO:0007669"/>
    <property type="project" value="InterPro"/>
</dbReference>
<dbReference type="GO" id="GO:0006281">
    <property type="term" value="P:DNA repair"/>
    <property type="evidence" value="ECO:0007669"/>
    <property type="project" value="UniProtKB-KW"/>
</dbReference>
<feature type="compositionally biased region" description="Polar residues" evidence="2">
    <location>
        <begin position="167"/>
        <end position="190"/>
    </location>
</feature>
<dbReference type="PANTHER" id="PTHR47642:SF5">
    <property type="entry name" value="ATP-DEPENDENT DNA HELICASE"/>
    <property type="match status" value="1"/>
</dbReference>
<keyword evidence="1" id="KW-0547">Nucleotide-binding</keyword>
<dbReference type="Proteomes" id="UP000076858">
    <property type="component" value="Unassembled WGS sequence"/>
</dbReference>
<accession>A0A164T5A2</accession>
<feature type="region of interest" description="Disordered" evidence="2">
    <location>
        <begin position="817"/>
        <end position="861"/>
    </location>
</feature>
<dbReference type="Pfam" id="PF20209">
    <property type="entry name" value="DUF6570"/>
    <property type="match status" value="1"/>
</dbReference>
<dbReference type="InterPro" id="IPR046700">
    <property type="entry name" value="DUF6570"/>
</dbReference>
<dbReference type="PANTHER" id="PTHR47642">
    <property type="entry name" value="ATP-DEPENDENT DNA HELICASE"/>
    <property type="match status" value="1"/>
</dbReference>
<feature type="domain" description="DUF6570" evidence="4">
    <location>
        <begin position="1041"/>
        <end position="1180"/>
    </location>
</feature>
<comment type="catalytic activity">
    <reaction evidence="1">
        <text>ATP + H2O = ADP + phosphate + H(+)</text>
        <dbReference type="Rhea" id="RHEA:13065"/>
        <dbReference type="ChEBI" id="CHEBI:15377"/>
        <dbReference type="ChEBI" id="CHEBI:15378"/>
        <dbReference type="ChEBI" id="CHEBI:30616"/>
        <dbReference type="ChEBI" id="CHEBI:43474"/>
        <dbReference type="ChEBI" id="CHEBI:456216"/>
        <dbReference type="EC" id="5.6.2.3"/>
    </reaction>
</comment>
<feature type="region of interest" description="Disordered" evidence="2">
    <location>
        <begin position="1269"/>
        <end position="1313"/>
    </location>
</feature>
<comment type="cofactor">
    <cofactor evidence="1">
        <name>Mg(2+)</name>
        <dbReference type="ChEBI" id="CHEBI:18420"/>
    </cofactor>
</comment>
<comment type="caution">
    <text evidence="5">The sequence shown here is derived from an EMBL/GenBank/DDBJ whole genome shotgun (WGS) entry which is preliminary data.</text>
</comment>
<feature type="region of interest" description="Disordered" evidence="2">
    <location>
        <begin position="2029"/>
        <end position="2052"/>
    </location>
</feature>
<feature type="region of interest" description="Disordered" evidence="2">
    <location>
        <begin position="1215"/>
        <end position="1236"/>
    </location>
</feature>
<keyword evidence="1" id="KW-0347">Helicase</keyword>
<comment type="similarity">
    <text evidence="1">Belongs to the helicase family.</text>
</comment>
<dbReference type="InterPro" id="IPR027417">
    <property type="entry name" value="P-loop_NTPase"/>
</dbReference>